<feature type="domain" description="HTH luxR-type" evidence="4">
    <location>
        <begin position="752"/>
        <end position="818"/>
    </location>
</feature>
<dbReference type="RefSeq" id="WP_139177748.1">
    <property type="nucleotide sequence ID" value="NZ_FNTX01000002.1"/>
</dbReference>
<dbReference type="CDD" id="cd06170">
    <property type="entry name" value="LuxR_C_like"/>
    <property type="match status" value="1"/>
</dbReference>
<dbReference type="SMART" id="SM00421">
    <property type="entry name" value="HTH_LUXR"/>
    <property type="match status" value="1"/>
</dbReference>
<dbReference type="AlphaFoldDB" id="A0A1H5KNF3"/>
<gene>
    <name evidence="5" type="ORF">SAMN04488554_2365</name>
</gene>
<dbReference type="InterPro" id="IPR000792">
    <property type="entry name" value="Tscrpt_reg_LuxR_C"/>
</dbReference>
<dbReference type="EMBL" id="FNTX01000002">
    <property type="protein sequence ID" value="SEE66409.1"/>
    <property type="molecule type" value="Genomic_DNA"/>
</dbReference>
<dbReference type="InterPro" id="IPR027417">
    <property type="entry name" value="P-loop_NTPase"/>
</dbReference>
<dbReference type="OrthoDB" id="3197423at2"/>
<sequence>MAGRSVVVHGEAGTGKTHLITTALRDGLPPAWTLIDLTAGTGGTASWQRLVGEAGARDGVEAGAAALQDWLMLPPAGRALLRLEDAHLLEDTVLAAIALVTHRADVAVVASHSAHPSELTALTGLRDAVTIRVAPMNATQTETMLTEMLGGFPTADAVHRLWLASRGNPFYLSELVRDHQQRGDLFAHDGVWVWTGIPTLTDRMIEAAFHDLGALTEAERDAVERAAVAGVITAATVPHEVRRRLLRRGLLRPGPTGPGMGGQSHLEVTHPLRADAIAAQVSTTRRHDLIAGGQTTPVPTGPQDLVRSVCSRVRAEIPVPLPELLRACHHVVRADEPQTAVELTGAVLQQGIDPISTIKLLTARATAHLRLGDIDAALSDLATARSAMILTDESGAEVLDAYLPAIRHETTVRHFLATDPEATLSVLSSTARWLRPTAQANSLVAQALTNVESLRLAHLAWAGRHPEMLDEAWSRLQHSPHPEQVVQLVGPASIALALAGRSGSATALFERFLPVVSSDRVLRGWDPGSFTLLRFFLLVLTGETDAAERTEPVAGTDVDMVGWHLRRGTVASARGDWATARRELRAANVRLRVRDTLGVVAYSLAQEAKVAAASGDGVAARALLSELATTPRRCSYVTGAYLDLHVVDALIWLRDPSVTEVTARLMEAAARDHQHAIELEAMHRLVVVAGPSAAQAVIGVPLAERVAALAEHVDGRRNEAVVAHLRAILGNRARAVSDTAEHLRELGVILPVVVKPTRLTRREREVAALAAGGMTSKAIAQRLVLSVRTVDSHLAGAYRKLRVHTREGLSGALTAADR</sequence>
<dbReference type="SUPFAM" id="SSF52540">
    <property type="entry name" value="P-loop containing nucleoside triphosphate hydrolases"/>
    <property type="match status" value="1"/>
</dbReference>
<accession>A0A1H5KNF3</accession>
<dbReference type="InterPro" id="IPR036388">
    <property type="entry name" value="WH-like_DNA-bd_sf"/>
</dbReference>
<evidence type="ECO:0000256" key="2">
    <source>
        <dbReference type="ARBA" id="ARBA00023125"/>
    </source>
</evidence>
<name>A0A1H5KNF3_9MICO</name>
<dbReference type="InterPro" id="IPR016032">
    <property type="entry name" value="Sig_transdc_resp-reg_C-effctor"/>
</dbReference>
<keyword evidence="6" id="KW-1185">Reference proteome</keyword>
<dbReference type="STRING" id="648782.SAMN04488554_2365"/>
<evidence type="ECO:0000259" key="4">
    <source>
        <dbReference type="PROSITE" id="PS50043"/>
    </source>
</evidence>
<dbReference type="PANTHER" id="PTHR44688">
    <property type="entry name" value="DNA-BINDING TRANSCRIPTIONAL ACTIVATOR DEVR_DOSR"/>
    <property type="match status" value="1"/>
</dbReference>
<dbReference type="GO" id="GO:0006355">
    <property type="term" value="P:regulation of DNA-templated transcription"/>
    <property type="evidence" value="ECO:0007669"/>
    <property type="project" value="InterPro"/>
</dbReference>
<organism evidence="5 6">
    <name type="scientific">Ruania alba</name>
    <dbReference type="NCBI Taxonomy" id="648782"/>
    <lineage>
        <taxon>Bacteria</taxon>
        <taxon>Bacillati</taxon>
        <taxon>Actinomycetota</taxon>
        <taxon>Actinomycetes</taxon>
        <taxon>Micrococcales</taxon>
        <taxon>Ruaniaceae</taxon>
        <taxon>Ruania</taxon>
    </lineage>
</organism>
<dbReference type="Proteomes" id="UP000199220">
    <property type="component" value="Unassembled WGS sequence"/>
</dbReference>
<protein>
    <submittedName>
        <fullName evidence="5">Regulatory protein, luxR family</fullName>
    </submittedName>
</protein>
<dbReference type="SUPFAM" id="SSF46894">
    <property type="entry name" value="C-terminal effector domain of the bipartite response regulators"/>
    <property type="match status" value="1"/>
</dbReference>
<evidence type="ECO:0000256" key="3">
    <source>
        <dbReference type="ARBA" id="ARBA00023163"/>
    </source>
</evidence>
<dbReference type="Pfam" id="PF00196">
    <property type="entry name" value="GerE"/>
    <property type="match status" value="1"/>
</dbReference>
<dbReference type="GO" id="GO:0003677">
    <property type="term" value="F:DNA binding"/>
    <property type="evidence" value="ECO:0007669"/>
    <property type="project" value="UniProtKB-KW"/>
</dbReference>
<reference evidence="6" key="1">
    <citation type="submission" date="2016-10" db="EMBL/GenBank/DDBJ databases">
        <authorList>
            <person name="Varghese N."/>
            <person name="Submissions S."/>
        </authorList>
    </citation>
    <scope>NUCLEOTIDE SEQUENCE [LARGE SCALE GENOMIC DNA]</scope>
    <source>
        <strain evidence="6">DSM 21368</strain>
    </source>
</reference>
<dbReference type="PANTHER" id="PTHR44688:SF16">
    <property type="entry name" value="DNA-BINDING TRANSCRIPTIONAL ACTIVATOR DEVR_DOSR"/>
    <property type="match status" value="1"/>
</dbReference>
<keyword evidence="2" id="KW-0238">DNA-binding</keyword>
<dbReference type="PRINTS" id="PR00038">
    <property type="entry name" value="HTHLUXR"/>
</dbReference>
<keyword evidence="3" id="KW-0804">Transcription</keyword>
<dbReference type="Gene3D" id="1.10.10.10">
    <property type="entry name" value="Winged helix-like DNA-binding domain superfamily/Winged helix DNA-binding domain"/>
    <property type="match status" value="1"/>
</dbReference>
<dbReference type="PROSITE" id="PS50043">
    <property type="entry name" value="HTH_LUXR_2"/>
    <property type="match status" value="1"/>
</dbReference>
<evidence type="ECO:0000256" key="1">
    <source>
        <dbReference type="ARBA" id="ARBA00023015"/>
    </source>
</evidence>
<keyword evidence="1" id="KW-0805">Transcription regulation</keyword>
<evidence type="ECO:0000313" key="6">
    <source>
        <dbReference type="Proteomes" id="UP000199220"/>
    </source>
</evidence>
<proteinExistence type="predicted"/>
<evidence type="ECO:0000313" key="5">
    <source>
        <dbReference type="EMBL" id="SEE66409.1"/>
    </source>
</evidence>